<dbReference type="Proteomes" id="UP000831692">
    <property type="component" value="Plasmid pEIDB1"/>
</dbReference>
<dbReference type="Pfam" id="PF00703">
    <property type="entry name" value="Glyco_hydro_2"/>
    <property type="match status" value="1"/>
</dbReference>
<dbReference type="InterPro" id="IPR006104">
    <property type="entry name" value="Glyco_hydro_2_N"/>
</dbReference>
<dbReference type="EMBL" id="AP025636">
    <property type="protein sequence ID" value="BDG69753.1"/>
    <property type="molecule type" value="Genomic_DNA"/>
</dbReference>
<dbReference type="SUPFAM" id="SSF51445">
    <property type="entry name" value="(Trans)glycosidases"/>
    <property type="match status" value="1"/>
</dbReference>
<keyword evidence="10" id="KW-1185">Reference proteome</keyword>
<dbReference type="InterPro" id="IPR006103">
    <property type="entry name" value="Glyco_hydro_2_cat"/>
</dbReference>
<accession>A0ABN6NU85</accession>
<dbReference type="InterPro" id="IPR040605">
    <property type="entry name" value="Glyco_hydro2_dom5"/>
</dbReference>
<dbReference type="InterPro" id="IPR032311">
    <property type="entry name" value="DUF4982"/>
</dbReference>
<feature type="domain" description="Glycosyl hydrolases family 2 sugar binding" evidence="6">
    <location>
        <begin position="114"/>
        <end position="212"/>
    </location>
</feature>
<dbReference type="Pfam" id="PF18565">
    <property type="entry name" value="Glyco_hydro2_C5"/>
    <property type="match status" value="1"/>
</dbReference>
<dbReference type="InterPro" id="IPR006102">
    <property type="entry name" value="Ig-like_GH2"/>
</dbReference>
<dbReference type="InterPro" id="IPR013783">
    <property type="entry name" value="Ig-like_fold"/>
</dbReference>
<organism evidence="9 10">
    <name type="scientific">Enterococcus innesii</name>
    <dbReference type="NCBI Taxonomy" id="2839759"/>
    <lineage>
        <taxon>Bacteria</taxon>
        <taxon>Bacillati</taxon>
        <taxon>Bacillota</taxon>
        <taxon>Bacilli</taxon>
        <taxon>Lactobacillales</taxon>
        <taxon>Enterococcaceae</taxon>
        <taxon>Enterococcus</taxon>
    </lineage>
</organism>
<evidence type="ECO:0000259" key="8">
    <source>
        <dbReference type="Pfam" id="PF18565"/>
    </source>
</evidence>
<feature type="domain" description="Glycoside hydrolase family 2" evidence="8">
    <location>
        <begin position="720"/>
        <end position="802"/>
    </location>
</feature>
<dbReference type="Gene3D" id="2.60.120.260">
    <property type="entry name" value="Galactose-binding domain-like"/>
    <property type="match status" value="1"/>
</dbReference>
<geneLocation type="plasmid" evidence="9 10">
    <name>pEIDB1</name>
</geneLocation>
<dbReference type="Pfam" id="PF16355">
    <property type="entry name" value="DUF4982"/>
    <property type="match status" value="1"/>
</dbReference>
<reference evidence="9 10" key="1">
    <citation type="submission" date="2022-03" db="EMBL/GenBank/DDBJ databases">
        <title>Complete genome sequence of Enterococcus innesii DB-1.</title>
        <authorList>
            <person name="Fukuda D."/>
            <person name="Nolasco-Hipolito C."/>
        </authorList>
    </citation>
    <scope>NUCLEOTIDE SEQUENCE [LARGE SCALE GENOMIC DNA]</scope>
    <source>
        <strain evidence="9 10">DB-1</strain>
        <plasmid evidence="9 10">pEIDB1</plasmid>
    </source>
</reference>
<dbReference type="GeneID" id="83459342"/>
<dbReference type="Gene3D" id="3.20.20.80">
    <property type="entry name" value="Glycosidases"/>
    <property type="match status" value="1"/>
</dbReference>
<proteinExistence type="inferred from homology"/>
<name>A0ABN6NU85_9ENTE</name>
<evidence type="ECO:0000259" key="7">
    <source>
        <dbReference type="Pfam" id="PF16355"/>
    </source>
</evidence>
<evidence type="ECO:0000259" key="6">
    <source>
        <dbReference type="Pfam" id="PF02837"/>
    </source>
</evidence>
<dbReference type="InterPro" id="IPR036156">
    <property type="entry name" value="Beta-gal/glucu_dom_sf"/>
</dbReference>
<comment type="similarity">
    <text evidence="1">Belongs to the glycosyl hydrolase 2 family.</text>
</comment>
<keyword evidence="9" id="KW-0614">Plasmid</keyword>
<evidence type="ECO:0000259" key="4">
    <source>
        <dbReference type="Pfam" id="PF00703"/>
    </source>
</evidence>
<evidence type="ECO:0000259" key="5">
    <source>
        <dbReference type="Pfam" id="PF02836"/>
    </source>
</evidence>
<dbReference type="Pfam" id="PF02837">
    <property type="entry name" value="Glyco_hydro_2_N"/>
    <property type="match status" value="1"/>
</dbReference>
<dbReference type="InterPro" id="IPR006101">
    <property type="entry name" value="Glyco_hydro_2"/>
</dbReference>
<feature type="domain" description="Glycoside hydrolase family 2 immunoglobulin-like beta-sandwich" evidence="4">
    <location>
        <begin position="225"/>
        <end position="320"/>
    </location>
</feature>
<keyword evidence="2" id="KW-0378">Hydrolase</keyword>
<gene>
    <name evidence="9" type="ORF">ENLAB_33170</name>
</gene>
<dbReference type="RefSeq" id="WP_244353474.1">
    <property type="nucleotide sequence ID" value="NZ_AP025636.1"/>
</dbReference>
<evidence type="ECO:0000256" key="3">
    <source>
        <dbReference type="ARBA" id="ARBA00023295"/>
    </source>
</evidence>
<evidence type="ECO:0000313" key="9">
    <source>
        <dbReference type="EMBL" id="BDG69753.1"/>
    </source>
</evidence>
<dbReference type="SUPFAM" id="SSF49785">
    <property type="entry name" value="Galactose-binding domain-like"/>
    <property type="match status" value="1"/>
</dbReference>
<evidence type="ECO:0000313" key="10">
    <source>
        <dbReference type="Proteomes" id="UP000831692"/>
    </source>
</evidence>
<evidence type="ECO:0000256" key="2">
    <source>
        <dbReference type="ARBA" id="ARBA00022801"/>
    </source>
</evidence>
<keyword evidence="3" id="KW-0326">Glycosidase</keyword>
<dbReference type="InterPro" id="IPR008979">
    <property type="entry name" value="Galactose-bd-like_sf"/>
</dbReference>
<dbReference type="Pfam" id="PF02836">
    <property type="entry name" value="Glyco_hydro_2_C"/>
    <property type="match status" value="1"/>
</dbReference>
<sequence length="812" mass="91078">MRQNRLLNDGWQFHLGEIEEPMKTVRKAAAIGGLAAPLENEAGDTVLIGAGGEHFLRLIAQGDREKGLRMLANTALESELDEDWVSVDLPHDWKNELPYVNDPDLLMSGSKPDGIAYYRKTFALTPDEVNEKQVTLHFMGVMRMASVWFNGVFLGDHYSGYSDFSFDVSELMRIGSEGVNVVLIKVDTTKGAEGWWYEGAGIYKDVYLEIKPKLQIVAEASFIETTEINQQEALLKITVGLANHHFEKKQKITIKSQVADQQNIHECNVDPLATTEWSYCQKICAPQLWSLENPHLYQAAFQLFDGENQIDDYQLCFGIRTVAYTTKGFLLNGERKELRGVCEHQDFGGLGVALPKDILRYKLLKMKEMGVNAYRSAHHFASKDLLELCDELGIIVMNENRILESSEWRTNDLAKMVKQTRNHPSLCFWSLCNEEVIGHTPLAYRMAQKLAAVIRTHTSQSLIVSAELLNPAGQVDASYMRIFDVNGVNYPESAVNGTGLVAVKEKYPLFSYLSTESASYFSTRGVYQDNSEKCHTSNFGSLYSMVLPGKRKPEEPGTGGTAKPTEVLRYLEEHAYMGGVFLWTFMDYYGEPAPFHWPGISSQFGITDTVGFEKDSFYYYQSRWTETPMVHVFPHWNKEGLTIDQGVTEVRIFSNCHTVELFLNGKSVGKKKNDKDGLFWRIPYEPGCLKAIGIKEDQKIEATRKTSGPTDSVTVKERFSGADYSLFEIQGIDSEGIEVPTADELVAVLVKNGTIIGLANGDPADLDGYNCQEKKLFSGKLMAIIKKEPGKVPLIQAALKKLSEQETIEIGC</sequence>
<dbReference type="PANTHER" id="PTHR42732:SF1">
    <property type="entry name" value="BETA-MANNOSIDASE"/>
    <property type="match status" value="1"/>
</dbReference>
<dbReference type="InterPro" id="IPR051913">
    <property type="entry name" value="GH2_Domain-Containing"/>
</dbReference>
<dbReference type="InterPro" id="IPR017853">
    <property type="entry name" value="GH"/>
</dbReference>
<feature type="domain" description="Glycoside hydrolase family 2 catalytic" evidence="5">
    <location>
        <begin position="325"/>
        <end position="442"/>
    </location>
</feature>
<protein>
    <submittedName>
        <fullName evidence="9">Beta-galactosidase</fullName>
    </submittedName>
</protein>
<dbReference type="PRINTS" id="PR00132">
    <property type="entry name" value="GLHYDRLASE2"/>
</dbReference>
<dbReference type="SUPFAM" id="SSF49303">
    <property type="entry name" value="beta-Galactosidase/glucuronidase domain"/>
    <property type="match status" value="1"/>
</dbReference>
<dbReference type="PANTHER" id="PTHR42732">
    <property type="entry name" value="BETA-GALACTOSIDASE"/>
    <property type="match status" value="1"/>
</dbReference>
<feature type="domain" description="DUF4982" evidence="7">
    <location>
        <begin position="646"/>
        <end position="700"/>
    </location>
</feature>
<dbReference type="Gene3D" id="2.60.40.10">
    <property type="entry name" value="Immunoglobulins"/>
    <property type="match status" value="3"/>
</dbReference>
<evidence type="ECO:0000256" key="1">
    <source>
        <dbReference type="ARBA" id="ARBA00007401"/>
    </source>
</evidence>